<dbReference type="Proteomes" id="UP000008555">
    <property type="component" value="Chromosome"/>
</dbReference>
<name>A9KGH9_COXBN</name>
<dbReference type="KEGG" id="cbd:CBUD_1690"/>
<proteinExistence type="predicted"/>
<dbReference type="HOGENOM" id="CLU_1319154_0_0_6"/>
<evidence type="ECO:0000313" key="2">
    <source>
        <dbReference type="Proteomes" id="UP000008555"/>
    </source>
</evidence>
<protein>
    <recommendedName>
        <fullName evidence="3">Lipoprotein</fullName>
    </recommendedName>
</protein>
<dbReference type="RefSeq" id="WP_011997219.1">
    <property type="nucleotide sequence ID" value="NC_009727.1"/>
</dbReference>
<sequence length="208" mass="22985">MKIRIKTLLTMILMLALTGCATYMPLSQQSRTSLRSIAVQKGVQVPKEMYYRGPGSSAGALFGALGGLITAAANVDPAKKLGYYAESHHVLIAQIVRSSMIDAIKHETRYKLIDSKFADAKLWIKIKTYGFSIPHGFSDMLRPILSVQAKLVNRNGKTIWKKSSWTGLIGSGLPNYSKKDLAHNPDKIRQAWTLAANKVAKQIVQTLR</sequence>
<gene>
    <name evidence="1" type="ordered locus">CBUD_1690</name>
</gene>
<organism evidence="1 2">
    <name type="scientific">Coxiella burnetii (strain Dugway 5J108-111)</name>
    <dbReference type="NCBI Taxonomy" id="434922"/>
    <lineage>
        <taxon>Bacteria</taxon>
        <taxon>Pseudomonadati</taxon>
        <taxon>Pseudomonadota</taxon>
        <taxon>Gammaproteobacteria</taxon>
        <taxon>Legionellales</taxon>
        <taxon>Coxiellaceae</taxon>
        <taxon>Coxiella</taxon>
    </lineage>
</organism>
<dbReference type="EMBL" id="CP000733">
    <property type="protein sequence ID" value="ABS76741.1"/>
    <property type="molecule type" value="Genomic_DNA"/>
</dbReference>
<reference evidence="1 2" key="1">
    <citation type="journal article" date="2009" name="Infect. Immun.">
        <title>Comparative genomics reveal extensive transposon-mediated genomic plasticity and diversity among potential effector proteins within the genus Coxiella.</title>
        <authorList>
            <person name="Beare P.A."/>
            <person name="Unsworth N."/>
            <person name="Andoh M."/>
            <person name="Voth D.E."/>
            <person name="Omsland A."/>
            <person name="Gilk S.D."/>
            <person name="Williams K.P."/>
            <person name="Sobral B.W."/>
            <person name="Kupko J.J.III."/>
            <person name="Porcella S.F."/>
            <person name="Samuel J.E."/>
            <person name="Heinzen R.A."/>
        </authorList>
    </citation>
    <scope>NUCLEOTIDE SEQUENCE [LARGE SCALE GENOMIC DNA]</scope>
    <source>
        <strain evidence="1 2">Dugway 5J108-111</strain>
    </source>
</reference>
<accession>A9KGH9</accession>
<evidence type="ECO:0000313" key="1">
    <source>
        <dbReference type="EMBL" id="ABS76741.1"/>
    </source>
</evidence>
<dbReference type="AlphaFoldDB" id="A9KGH9"/>
<evidence type="ECO:0008006" key="3">
    <source>
        <dbReference type="Google" id="ProtNLM"/>
    </source>
</evidence>
<dbReference type="PROSITE" id="PS51257">
    <property type="entry name" value="PROKAR_LIPOPROTEIN"/>
    <property type="match status" value="1"/>
</dbReference>